<comment type="caution">
    <text evidence="6">Lacks conserved residue(s) required for the propagation of feature annotation.</text>
</comment>
<evidence type="ECO:0000259" key="10">
    <source>
        <dbReference type="PROSITE" id="PS50060"/>
    </source>
</evidence>
<sequence>MVLLLTRISLLLLSWSWSCTWSRAELLQHDRWDDDLASLSLSAGLCRYGNSVECCWGWRHTERGRCQPHCQQGCKHGECVRPDRCKCHPGFSGKACNQDLNECGLKPRPCKHRCMNTLGSYKCYCVDGYTLQADGSCRNAQTCYHANCQYGCEVSKGVVRCTCPSPGLRLGPDKRTCVDIDECASGGRGVCSRHRKCVNTFGSFLCKCHHGFKLTYINGRYVCVDRDTRPFCSVNPTSPKCRCRDGRCSAVPKVTLEPQRPRTTTPISPVTTAPQPVTTTTTTAAATLPVTAKISTTTPVTTTTTPVTTTTTPVTTTPVTTTTTPVTTTTIPVTTTTTPVTTTATPVTTTTTPVTTTPVTRLLPTTCYYNSYYYDNYTCYYNTCYYNNYTCYYDNYTCYYNTCYYDNYTCYYDNYTCYYNTCYYDNYTCVTTTTTPGTNTTTPVTTTTTPVTATPVTTPNTVESAVSTLRVTTISMVTTTLNNRINKDVTQKQRGDVHIPRHPDNNQVWEFDIELGNTGEDDVGDDPEAGVLRCTFDHGACDWLSDREGDLHWETSENPAGGRFLSVPELKAGQRSFRGARLAAHVARSWSRGDLCFSFSHWLTGHHVGVLQLFVRKRGRDQRYSPALWSRTGGHGWRHTQVTLTTHSLDRVLLKVERKHGRHGQIAIDDVTLRRGACR</sequence>
<dbReference type="InterPro" id="IPR000742">
    <property type="entry name" value="EGF"/>
</dbReference>
<dbReference type="PANTHER" id="PTHR24050:SF19">
    <property type="entry name" value="NEPHRONECTIN"/>
    <property type="match status" value="1"/>
</dbReference>
<feature type="region of interest" description="Disordered" evidence="7">
    <location>
        <begin position="300"/>
        <end position="326"/>
    </location>
</feature>
<dbReference type="CDD" id="cd00054">
    <property type="entry name" value="EGF_CA"/>
    <property type="match status" value="1"/>
</dbReference>
<name>A0AAV6QWR4_SOLSE</name>
<dbReference type="InterPro" id="IPR052235">
    <property type="entry name" value="Nephronectin_domain"/>
</dbReference>
<protein>
    <submittedName>
        <fullName evidence="11">Nephronectin-like isoform X2</fullName>
    </submittedName>
</protein>
<keyword evidence="3 8" id="KW-0732">Signal</keyword>
<evidence type="ECO:0000313" key="11">
    <source>
        <dbReference type="EMBL" id="KAG7497729.1"/>
    </source>
</evidence>
<evidence type="ECO:0000259" key="9">
    <source>
        <dbReference type="PROSITE" id="PS50026"/>
    </source>
</evidence>
<evidence type="ECO:0000256" key="4">
    <source>
        <dbReference type="ARBA" id="ARBA00022737"/>
    </source>
</evidence>
<evidence type="ECO:0000256" key="8">
    <source>
        <dbReference type="SAM" id="SignalP"/>
    </source>
</evidence>
<dbReference type="PROSITE" id="PS00010">
    <property type="entry name" value="ASX_HYDROXYL"/>
    <property type="match status" value="2"/>
</dbReference>
<dbReference type="Proteomes" id="UP000693946">
    <property type="component" value="Linkage Group LG3"/>
</dbReference>
<dbReference type="InterPro" id="IPR049883">
    <property type="entry name" value="NOTCH1_EGF-like"/>
</dbReference>
<dbReference type="Pfam" id="PF00629">
    <property type="entry name" value="MAM"/>
    <property type="match status" value="1"/>
</dbReference>
<feature type="domain" description="MAM" evidence="10">
    <location>
        <begin position="532"/>
        <end position="679"/>
    </location>
</feature>
<dbReference type="PROSITE" id="PS50026">
    <property type="entry name" value="EGF_3"/>
    <property type="match status" value="2"/>
</dbReference>
<dbReference type="EMBL" id="JAGKHQ010000015">
    <property type="protein sequence ID" value="KAG7497729.1"/>
    <property type="molecule type" value="Genomic_DNA"/>
</dbReference>
<comment type="caution">
    <text evidence="11">The sequence shown here is derived from an EMBL/GenBank/DDBJ whole genome shotgun (WGS) entry which is preliminary data.</text>
</comment>
<evidence type="ECO:0000256" key="6">
    <source>
        <dbReference type="PROSITE-ProRule" id="PRU00076"/>
    </source>
</evidence>
<evidence type="ECO:0000313" key="12">
    <source>
        <dbReference type="Proteomes" id="UP000693946"/>
    </source>
</evidence>
<dbReference type="PROSITE" id="PS50060">
    <property type="entry name" value="MAM_2"/>
    <property type="match status" value="1"/>
</dbReference>
<dbReference type="AlphaFoldDB" id="A0AAV6QWR4"/>
<dbReference type="GO" id="GO:0005576">
    <property type="term" value="C:extracellular region"/>
    <property type="evidence" value="ECO:0007669"/>
    <property type="project" value="UniProtKB-SubCell"/>
</dbReference>
<organism evidence="11 12">
    <name type="scientific">Solea senegalensis</name>
    <name type="common">Senegalese sole</name>
    <dbReference type="NCBI Taxonomy" id="28829"/>
    <lineage>
        <taxon>Eukaryota</taxon>
        <taxon>Metazoa</taxon>
        <taxon>Chordata</taxon>
        <taxon>Craniata</taxon>
        <taxon>Vertebrata</taxon>
        <taxon>Euteleostomi</taxon>
        <taxon>Actinopterygii</taxon>
        <taxon>Neopterygii</taxon>
        <taxon>Teleostei</taxon>
        <taxon>Neoteleostei</taxon>
        <taxon>Acanthomorphata</taxon>
        <taxon>Carangaria</taxon>
        <taxon>Pleuronectiformes</taxon>
        <taxon>Pleuronectoidei</taxon>
        <taxon>Soleidae</taxon>
        <taxon>Solea</taxon>
    </lineage>
</organism>
<keyword evidence="4" id="KW-0677">Repeat</keyword>
<accession>A0AAV6QWR4</accession>
<keyword evidence="12" id="KW-1185">Reference proteome</keyword>
<dbReference type="PROSITE" id="PS01187">
    <property type="entry name" value="EGF_CA"/>
    <property type="match status" value="2"/>
</dbReference>
<keyword evidence="2 6" id="KW-0245">EGF-like domain</keyword>
<dbReference type="PROSITE" id="PS00022">
    <property type="entry name" value="EGF_1"/>
    <property type="match status" value="1"/>
</dbReference>
<dbReference type="SMART" id="SM00179">
    <property type="entry name" value="EGF_CA"/>
    <property type="match status" value="2"/>
</dbReference>
<dbReference type="SMART" id="SM00181">
    <property type="entry name" value="EGF"/>
    <property type="match status" value="4"/>
</dbReference>
<evidence type="ECO:0000256" key="1">
    <source>
        <dbReference type="ARBA" id="ARBA00009738"/>
    </source>
</evidence>
<dbReference type="InterPro" id="IPR018097">
    <property type="entry name" value="EGF_Ca-bd_CS"/>
</dbReference>
<dbReference type="PANTHER" id="PTHR24050">
    <property type="entry name" value="PA14 DOMAIN-CONTAINING PROTEIN"/>
    <property type="match status" value="1"/>
</dbReference>
<dbReference type="SMART" id="SM00137">
    <property type="entry name" value="MAM"/>
    <property type="match status" value="1"/>
</dbReference>
<dbReference type="FunFam" id="2.10.25.10:FF:000187">
    <property type="entry name" value="nephronectin isoform X1"/>
    <property type="match status" value="1"/>
</dbReference>
<gene>
    <name evidence="11" type="ORF">JOB18_042833</name>
</gene>
<feature type="domain" description="EGF-like" evidence="9">
    <location>
        <begin position="179"/>
        <end position="218"/>
    </location>
</feature>
<feature type="domain" description="EGF-like" evidence="9">
    <location>
        <begin position="99"/>
        <end position="132"/>
    </location>
</feature>
<reference evidence="11 12" key="1">
    <citation type="journal article" date="2021" name="Sci. Rep.">
        <title>Chromosome anchoring in Senegalese sole (Solea senegalensis) reveals sex-associated markers and genome rearrangements in flatfish.</title>
        <authorList>
            <person name="Guerrero-Cozar I."/>
            <person name="Gomez-Garrido J."/>
            <person name="Berbel C."/>
            <person name="Martinez-Blanch J.F."/>
            <person name="Alioto T."/>
            <person name="Claros M.G."/>
            <person name="Gagnaire P.A."/>
            <person name="Manchado M."/>
        </authorList>
    </citation>
    <scope>NUCLEOTIDE SEQUENCE [LARGE SCALE GENOMIC DNA]</scope>
    <source>
        <strain evidence="11">Sse05_10M</strain>
    </source>
</reference>
<dbReference type="InterPro" id="IPR000152">
    <property type="entry name" value="EGF-type_Asp/Asn_hydroxyl_site"/>
</dbReference>
<evidence type="ECO:0000256" key="2">
    <source>
        <dbReference type="ARBA" id="ARBA00022536"/>
    </source>
</evidence>
<comment type="similarity">
    <text evidence="1">Belongs to the nephronectin family.</text>
</comment>
<dbReference type="GO" id="GO:0005509">
    <property type="term" value="F:calcium ion binding"/>
    <property type="evidence" value="ECO:0007669"/>
    <property type="project" value="InterPro"/>
</dbReference>
<dbReference type="CDD" id="cd06263">
    <property type="entry name" value="MAM"/>
    <property type="match status" value="1"/>
</dbReference>
<keyword evidence="5" id="KW-1015">Disulfide bond</keyword>
<dbReference type="GO" id="GO:0016020">
    <property type="term" value="C:membrane"/>
    <property type="evidence" value="ECO:0007669"/>
    <property type="project" value="InterPro"/>
</dbReference>
<evidence type="ECO:0000256" key="5">
    <source>
        <dbReference type="ARBA" id="ARBA00023157"/>
    </source>
</evidence>
<dbReference type="InterPro" id="IPR000998">
    <property type="entry name" value="MAM_dom"/>
</dbReference>
<evidence type="ECO:0000256" key="3">
    <source>
        <dbReference type="ARBA" id="ARBA00022729"/>
    </source>
</evidence>
<dbReference type="InterPro" id="IPR001881">
    <property type="entry name" value="EGF-like_Ca-bd_dom"/>
</dbReference>
<evidence type="ECO:0000256" key="7">
    <source>
        <dbReference type="SAM" id="MobiDB-lite"/>
    </source>
</evidence>
<feature type="signal peptide" evidence="8">
    <location>
        <begin position="1"/>
        <end position="24"/>
    </location>
</feature>
<dbReference type="PROSITE" id="PS01186">
    <property type="entry name" value="EGF_2"/>
    <property type="match status" value="1"/>
</dbReference>
<feature type="chain" id="PRO_5043899471" evidence="8">
    <location>
        <begin position="25"/>
        <end position="679"/>
    </location>
</feature>
<proteinExistence type="inferred from homology"/>
<dbReference type="Pfam" id="PF07645">
    <property type="entry name" value="EGF_CA"/>
    <property type="match status" value="2"/>
</dbReference>